<evidence type="ECO:0000256" key="3">
    <source>
        <dbReference type="ARBA" id="ARBA00012643"/>
    </source>
</evidence>
<dbReference type="AlphaFoldDB" id="A0A2T2X9I1"/>
<dbReference type="Proteomes" id="UP000242699">
    <property type="component" value="Unassembled WGS sequence"/>
</dbReference>
<comment type="similarity">
    <text evidence="2">Belongs to the SurE nucleotidase family.</text>
</comment>
<dbReference type="InterPro" id="IPR030048">
    <property type="entry name" value="SurE"/>
</dbReference>
<dbReference type="EC" id="3.1.3.5" evidence="3"/>
<dbReference type="PANTHER" id="PTHR30457">
    <property type="entry name" value="5'-NUCLEOTIDASE SURE"/>
    <property type="match status" value="1"/>
</dbReference>
<evidence type="ECO:0000256" key="5">
    <source>
        <dbReference type="ARBA" id="ARBA00022801"/>
    </source>
</evidence>
<gene>
    <name evidence="8" type="primary">surE</name>
    <name evidence="8" type="ORF">C7B43_03315</name>
</gene>
<dbReference type="SUPFAM" id="SSF64167">
    <property type="entry name" value="SurE-like"/>
    <property type="match status" value="1"/>
</dbReference>
<evidence type="ECO:0000256" key="4">
    <source>
        <dbReference type="ARBA" id="ARBA00022723"/>
    </source>
</evidence>
<reference evidence="8 9" key="1">
    <citation type="journal article" date="2014" name="BMC Genomics">
        <title>Comparison of environmental and isolate Sulfobacillus genomes reveals diverse carbon, sulfur, nitrogen, and hydrogen metabolisms.</title>
        <authorList>
            <person name="Justice N.B."/>
            <person name="Norman A."/>
            <person name="Brown C.T."/>
            <person name="Singh A."/>
            <person name="Thomas B.C."/>
            <person name="Banfield J.F."/>
        </authorList>
    </citation>
    <scope>NUCLEOTIDE SEQUENCE [LARGE SCALE GENOMIC DNA]</scope>
    <source>
        <strain evidence="8">AMDSBA1</strain>
    </source>
</reference>
<dbReference type="EMBL" id="PXYT01000004">
    <property type="protein sequence ID" value="PSR31139.1"/>
    <property type="molecule type" value="Genomic_DNA"/>
</dbReference>
<keyword evidence="4" id="KW-0479">Metal-binding</keyword>
<evidence type="ECO:0000259" key="7">
    <source>
        <dbReference type="Pfam" id="PF01975"/>
    </source>
</evidence>
<evidence type="ECO:0000256" key="6">
    <source>
        <dbReference type="SAM" id="MobiDB-lite"/>
    </source>
</evidence>
<dbReference type="InterPro" id="IPR036523">
    <property type="entry name" value="SurE-like_sf"/>
</dbReference>
<comment type="caution">
    <text evidence="8">The sequence shown here is derived from an EMBL/GenBank/DDBJ whole genome shotgun (WGS) entry which is preliminary data.</text>
</comment>
<keyword evidence="5" id="KW-0378">Hydrolase</keyword>
<evidence type="ECO:0000313" key="8">
    <source>
        <dbReference type="EMBL" id="PSR31139.1"/>
    </source>
</evidence>
<dbReference type="GO" id="GO:0008253">
    <property type="term" value="F:5'-nucleotidase activity"/>
    <property type="evidence" value="ECO:0007669"/>
    <property type="project" value="UniProtKB-EC"/>
</dbReference>
<accession>A0A2T2X9I1</accession>
<proteinExistence type="inferred from homology"/>
<dbReference type="Pfam" id="PF01975">
    <property type="entry name" value="SurE"/>
    <property type="match status" value="1"/>
</dbReference>
<dbReference type="NCBIfam" id="TIGR00087">
    <property type="entry name" value="surE"/>
    <property type="match status" value="1"/>
</dbReference>
<organism evidence="8 9">
    <name type="scientific">Sulfobacillus benefaciens</name>
    <dbReference type="NCBI Taxonomy" id="453960"/>
    <lineage>
        <taxon>Bacteria</taxon>
        <taxon>Bacillati</taxon>
        <taxon>Bacillota</taxon>
        <taxon>Clostridia</taxon>
        <taxon>Eubacteriales</taxon>
        <taxon>Clostridiales Family XVII. Incertae Sedis</taxon>
        <taxon>Sulfobacillus</taxon>
    </lineage>
</organism>
<sequence>MGLIVLTNDDGYQSIGLEILAQAIKTLGHDVLVVAPETNQSGKSHSISLSPLHVKNFNQHQYRGWWVVSGTPVDCVRLALSEYGPQQPVCVVSGINRGWNFGYHVQTSGTVAGAREASLRNVPGIALSAPENASWEKILAMTVLHLNTWMSYAVAHPGIYLNINFPESGREWHWAQPKPRSPQIHVHHVEHTAWGDKVSFHYDEHNVLAAKDPQDFTTDVAMVSAGIISVSALPAVSMEVVSPHLEKSPAHRKANGTKPDPHSVAIPDTP</sequence>
<dbReference type="InterPro" id="IPR002828">
    <property type="entry name" value="SurE-like_Pase/nucleotidase"/>
</dbReference>
<evidence type="ECO:0000313" key="9">
    <source>
        <dbReference type="Proteomes" id="UP000242699"/>
    </source>
</evidence>
<evidence type="ECO:0000256" key="2">
    <source>
        <dbReference type="ARBA" id="ARBA00011062"/>
    </source>
</evidence>
<comment type="catalytic activity">
    <reaction evidence="1">
        <text>a ribonucleoside 5'-phosphate + H2O = a ribonucleoside + phosphate</text>
        <dbReference type="Rhea" id="RHEA:12484"/>
        <dbReference type="ChEBI" id="CHEBI:15377"/>
        <dbReference type="ChEBI" id="CHEBI:18254"/>
        <dbReference type="ChEBI" id="CHEBI:43474"/>
        <dbReference type="ChEBI" id="CHEBI:58043"/>
        <dbReference type="EC" id="3.1.3.5"/>
    </reaction>
</comment>
<feature type="domain" description="Survival protein SurE-like phosphatase/nucleotidase" evidence="7">
    <location>
        <begin position="4"/>
        <end position="168"/>
    </location>
</feature>
<evidence type="ECO:0000256" key="1">
    <source>
        <dbReference type="ARBA" id="ARBA00000815"/>
    </source>
</evidence>
<dbReference type="Gene3D" id="3.40.1210.10">
    <property type="entry name" value="Survival protein SurE-like phosphatase/nucleotidase"/>
    <property type="match status" value="1"/>
</dbReference>
<name>A0A2T2X9I1_9FIRM</name>
<dbReference type="GO" id="GO:0046872">
    <property type="term" value="F:metal ion binding"/>
    <property type="evidence" value="ECO:0007669"/>
    <property type="project" value="UniProtKB-KW"/>
</dbReference>
<feature type="region of interest" description="Disordered" evidence="6">
    <location>
        <begin position="244"/>
        <end position="270"/>
    </location>
</feature>
<dbReference type="PANTHER" id="PTHR30457:SF0">
    <property type="entry name" value="PHOSPHATASE, PUTATIVE (AFU_ORTHOLOGUE AFUA_4G01070)-RELATED"/>
    <property type="match status" value="1"/>
</dbReference>
<protein>
    <recommendedName>
        <fullName evidence="3">5'-nucleotidase</fullName>
        <ecNumber evidence="3">3.1.3.5</ecNumber>
    </recommendedName>
</protein>